<dbReference type="Ensembl" id="ENSCCRT00010045478.1">
    <property type="protein sequence ID" value="ENSCCRP00010041435.1"/>
    <property type="gene ID" value="ENSCCRG00010017650.1"/>
</dbReference>
<reference evidence="3" key="2">
    <citation type="submission" date="2025-09" db="UniProtKB">
        <authorList>
            <consortium name="Ensembl"/>
        </authorList>
    </citation>
    <scope>IDENTIFICATION</scope>
</reference>
<keyword evidence="4" id="KW-1185">Reference proteome</keyword>
<evidence type="ECO:0000256" key="1">
    <source>
        <dbReference type="SAM" id="SignalP"/>
    </source>
</evidence>
<proteinExistence type="predicted"/>
<accession>A0A8C1K379</accession>
<dbReference type="PROSITE" id="PS50878">
    <property type="entry name" value="RT_POL"/>
    <property type="match status" value="1"/>
</dbReference>
<organism evidence="3 4">
    <name type="scientific">Cyprinus carpio</name>
    <name type="common">Common carp</name>
    <dbReference type="NCBI Taxonomy" id="7962"/>
    <lineage>
        <taxon>Eukaryota</taxon>
        <taxon>Metazoa</taxon>
        <taxon>Chordata</taxon>
        <taxon>Craniata</taxon>
        <taxon>Vertebrata</taxon>
        <taxon>Euteleostomi</taxon>
        <taxon>Actinopterygii</taxon>
        <taxon>Neopterygii</taxon>
        <taxon>Teleostei</taxon>
        <taxon>Ostariophysi</taxon>
        <taxon>Cypriniformes</taxon>
        <taxon>Cyprinidae</taxon>
        <taxon>Cyprininae</taxon>
        <taxon>Cyprinus</taxon>
    </lineage>
</organism>
<feature type="domain" description="Reverse transcriptase" evidence="2">
    <location>
        <begin position="316"/>
        <end position="598"/>
    </location>
</feature>
<name>A0A8C1K379_CYPCA</name>
<keyword evidence="1" id="KW-0732">Signal</keyword>
<dbReference type="Pfam" id="PF00078">
    <property type="entry name" value="RVT_1"/>
    <property type="match status" value="1"/>
</dbReference>
<sequence length="928" mass="106295">MLISGLLTMCLVSTLKFASKAALKSGKIHNIGWRIHDSTNVCPESNHLYSTWTNFEQYNRPLSDQEWMCFQAQEREFRKTLDVKLINDRQTIQFTGTNPRPWTKLITILCGVYYRNGSYTATHRDGRPLGTPLLKYTVRILRKFPLCKALSPRPDSETLTEWINQQLRFVRETIQPALNKATNSNSMREPRVVSENELAYLWEHRRSKAIDIILNNSTYPDPPPAINDVNKVCEYYAAKCQPAQLHQMGSPLWCGALDLEDPKDAPVTSDFTAEEISSVLCSLPNNKACGADGVTYEVLKATKQFSIMTLTQIFNVCLINRKVPDSWKGAIIYRIPKKNNIPEDPSTWRDISLLPIYKVFMKCILCRILPWLVESGTLSTNQKAYIERQGMNEHVFCLKTAIDDFKHESSRFYAVFLDFRDAFGSLPHSVMLHSLEEIKLPEQYIHIIKNVYDNSFLQVICGHQLTKPVKLEVGIKTGCPWSAVNFILALNHWLKWLCLLAPPGITSPNPVQAFADDVLIVSREENVITNMLSYTDRFLQWSGLEVKNNKCAVFYERRSGGNRWYKAKYDQPPSFIIAGSSIRVYSRHESYNYLGHMFNVAGEWHEQVSDICKEYSSRLDLIDQCPLPTCMKLQAVRDIALSKIHHLFANVHIAKKYLTELNNKTVQLVRKWLSLNTHTTRSIIFMNKSEGGLGIPNIEWIYTATRVKHLLHMLNNDDPTVREVARRSLLLDLSKRKVPYAADGEPGFLGFRKKPSGKLDTRATGFGVRSDWPDLNDLCSNNNIQLNWAHTGGEQVNISQGQIMDPNVYAEASIHHTGTSERLNSRTCRYEILQYFQAQQRDYWVNLRLQGKLACLQSADHTVSHSALQNSAVNEHILKFVIKARLQTLPTKYDLSLWFPKHHEPFCLLHSDKVMESTAHILNGMLRV</sequence>
<protein>
    <recommendedName>
        <fullName evidence="2">Reverse transcriptase domain-containing protein</fullName>
    </recommendedName>
</protein>
<dbReference type="PANTHER" id="PTHR19446">
    <property type="entry name" value="REVERSE TRANSCRIPTASES"/>
    <property type="match status" value="1"/>
</dbReference>
<evidence type="ECO:0000313" key="4">
    <source>
        <dbReference type="Proteomes" id="UP000694427"/>
    </source>
</evidence>
<reference evidence="3" key="1">
    <citation type="submission" date="2025-08" db="UniProtKB">
        <authorList>
            <consortium name="Ensembl"/>
        </authorList>
    </citation>
    <scope>IDENTIFICATION</scope>
</reference>
<dbReference type="AlphaFoldDB" id="A0A8C1K379"/>
<dbReference type="Proteomes" id="UP000694427">
    <property type="component" value="Unplaced"/>
</dbReference>
<evidence type="ECO:0000313" key="3">
    <source>
        <dbReference type="Ensembl" id="ENSCCRP00010041435.1"/>
    </source>
</evidence>
<evidence type="ECO:0000259" key="2">
    <source>
        <dbReference type="PROSITE" id="PS50878"/>
    </source>
</evidence>
<dbReference type="CDD" id="cd01650">
    <property type="entry name" value="RT_nLTR_like"/>
    <property type="match status" value="1"/>
</dbReference>
<dbReference type="InterPro" id="IPR000477">
    <property type="entry name" value="RT_dom"/>
</dbReference>
<feature type="signal peptide" evidence="1">
    <location>
        <begin position="1"/>
        <end position="18"/>
    </location>
</feature>
<feature type="chain" id="PRO_5034769389" description="Reverse transcriptase domain-containing protein" evidence="1">
    <location>
        <begin position="19"/>
        <end position="928"/>
    </location>
</feature>